<dbReference type="Proteomes" id="UP000251800">
    <property type="component" value="Unassembled WGS sequence"/>
</dbReference>
<dbReference type="PROSITE" id="PS51194">
    <property type="entry name" value="HELICASE_CTER"/>
    <property type="match status" value="1"/>
</dbReference>
<evidence type="ECO:0000256" key="2">
    <source>
        <dbReference type="ARBA" id="ARBA00022801"/>
    </source>
</evidence>
<dbReference type="PANTHER" id="PTHR18934">
    <property type="entry name" value="ATP-DEPENDENT RNA HELICASE"/>
    <property type="match status" value="1"/>
</dbReference>
<dbReference type="GO" id="GO:0003723">
    <property type="term" value="F:RNA binding"/>
    <property type="evidence" value="ECO:0007669"/>
    <property type="project" value="TreeGrafter"/>
</dbReference>
<dbReference type="OrthoDB" id="9805617at2"/>
<feature type="domain" description="Helicase ATP-binding" evidence="5">
    <location>
        <begin position="74"/>
        <end position="237"/>
    </location>
</feature>
<dbReference type="GO" id="GO:0005524">
    <property type="term" value="F:ATP binding"/>
    <property type="evidence" value="ECO:0007669"/>
    <property type="project" value="UniProtKB-KW"/>
</dbReference>
<protein>
    <submittedName>
        <fullName evidence="7">ATP-dependent RNA helicase HrpA</fullName>
    </submittedName>
</protein>
<comment type="caution">
    <text evidence="7">The sequence shown here is derived from an EMBL/GenBank/DDBJ whole genome shotgun (WGS) entry which is preliminary data.</text>
</comment>
<dbReference type="Pfam" id="PF04408">
    <property type="entry name" value="WHD_HA2"/>
    <property type="match status" value="1"/>
</dbReference>
<keyword evidence="8" id="KW-1185">Reference proteome</keyword>
<dbReference type="Pfam" id="PF11898">
    <property type="entry name" value="DUF3418"/>
    <property type="match status" value="1"/>
</dbReference>
<keyword evidence="1" id="KW-0547">Nucleotide-binding</keyword>
<feature type="domain" description="Helicase C-terminal" evidence="6">
    <location>
        <begin position="255"/>
        <end position="430"/>
    </location>
</feature>
<evidence type="ECO:0000259" key="5">
    <source>
        <dbReference type="PROSITE" id="PS51192"/>
    </source>
</evidence>
<reference evidence="7 8" key="1">
    <citation type="submission" date="2018-05" db="EMBL/GenBank/DDBJ databases">
        <title>Abyssibacter profundi OUC007T gen. nov., sp. nov, a marine bacterium isolated from seawater of the Mariana Trench.</title>
        <authorList>
            <person name="Zhou S."/>
        </authorList>
    </citation>
    <scope>NUCLEOTIDE SEQUENCE [LARGE SCALE GENOMIC DNA]</scope>
    <source>
        <strain evidence="7 8">OUC007</strain>
    </source>
</reference>
<dbReference type="InterPro" id="IPR011709">
    <property type="entry name" value="DEAD-box_helicase_OB_fold"/>
</dbReference>
<dbReference type="InterPro" id="IPR048333">
    <property type="entry name" value="HA2_WH"/>
</dbReference>
<dbReference type="Gene3D" id="1.20.120.1080">
    <property type="match status" value="1"/>
</dbReference>
<proteinExistence type="predicted"/>
<dbReference type="GO" id="GO:0016787">
    <property type="term" value="F:hydrolase activity"/>
    <property type="evidence" value="ECO:0007669"/>
    <property type="project" value="UniProtKB-KW"/>
</dbReference>
<dbReference type="Pfam" id="PF21010">
    <property type="entry name" value="HA2_C"/>
    <property type="match status" value="1"/>
</dbReference>
<keyword evidence="2" id="KW-0378">Hydrolase</keyword>
<keyword evidence="3 7" id="KW-0347">Helicase</keyword>
<dbReference type="RefSeq" id="WP_109720955.1">
    <property type="nucleotide sequence ID" value="NZ_QEQK01000011.1"/>
</dbReference>
<dbReference type="NCBIfam" id="TIGR01967">
    <property type="entry name" value="DEAH_box_HrpA"/>
    <property type="match status" value="1"/>
</dbReference>
<dbReference type="InterPro" id="IPR027417">
    <property type="entry name" value="P-loop_NTPase"/>
</dbReference>
<gene>
    <name evidence="7" type="primary">hrpA</name>
    <name evidence="7" type="ORF">DEH80_13125</name>
</gene>
<dbReference type="Gene3D" id="3.40.50.300">
    <property type="entry name" value="P-loop containing nucleotide triphosphate hydrolases"/>
    <property type="match status" value="2"/>
</dbReference>
<dbReference type="Pfam" id="PF07717">
    <property type="entry name" value="OB_NTP_bind"/>
    <property type="match status" value="1"/>
</dbReference>
<dbReference type="GO" id="GO:0003724">
    <property type="term" value="F:RNA helicase activity"/>
    <property type="evidence" value="ECO:0007669"/>
    <property type="project" value="InterPro"/>
</dbReference>
<dbReference type="CDD" id="cd18791">
    <property type="entry name" value="SF2_C_RHA"/>
    <property type="match status" value="1"/>
</dbReference>
<evidence type="ECO:0000256" key="1">
    <source>
        <dbReference type="ARBA" id="ARBA00022741"/>
    </source>
</evidence>
<dbReference type="InterPro" id="IPR024590">
    <property type="entry name" value="HrpA_C"/>
</dbReference>
<dbReference type="InterPro" id="IPR010222">
    <property type="entry name" value="RNA_helicase_HrpA"/>
</dbReference>
<evidence type="ECO:0000256" key="3">
    <source>
        <dbReference type="ARBA" id="ARBA00022806"/>
    </source>
</evidence>
<dbReference type="Pfam" id="PF00270">
    <property type="entry name" value="DEAD"/>
    <property type="match status" value="1"/>
</dbReference>
<evidence type="ECO:0000256" key="4">
    <source>
        <dbReference type="ARBA" id="ARBA00022840"/>
    </source>
</evidence>
<dbReference type="SMART" id="SM00847">
    <property type="entry name" value="HA2"/>
    <property type="match status" value="1"/>
</dbReference>
<evidence type="ECO:0000313" key="7">
    <source>
        <dbReference type="EMBL" id="PWN55414.1"/>
    </source>
</evidence>
<keyword evidence="4" id="KW-0067">ATP-binding</keyword>
<dbReference type="FunFam" id="1.20.120.1080:FF:000005">
    <property type="entry name" value="ATP-dependent helicase HrpA"/>
    <property type="match status" value="1"/>
</dbReference>
<dbReference type="InterPro" id="IPR014001">
    <property type="entry name" value="Helicase_ATP-bd"/>
</dbReference>
<dbReference type="SUPFAM" id="SSF52540">
    <property type="entry name" value="P-loop containing nucleoside triphosphate hydrolases"/>
    <property type="match status" value="1"/>
</dbReference>
<dbReference type="Pfam" id="PF00271">
    <property type="entry name" value="Helicase_C"/>
    <property type="match status" value="1"/>
</dbReference>
<dbReference type="SMART" id="SM00487">
    <property type="entry name" value="DEXDc"/>
    <property type="match status" value="1"/>
</dbReference>
<name>A0A363UJ13_9GAMM</name>
<evidence type="ECO:0000313" key="8">
    <source>
        <dbReference type="Proteomes" id="UP000251800"/>
    </source>
</evidence>
<dbReference type="InterPro" id="IPR007502">
    <property type="entry name" value="Helicase-assoc_dom"/>
</dbReference>
<dbReference type="PANTHER" id="PTHR18934:SF99">
    <property type="entry name" value="ATP-DEPENDENT RNA HELICASE DHX37-RELATED"/>
    <property type="match status" value="1"/>
</dbReference>
<evidence type="ECO:0000259" key="6">
    <source>
        <dbReference type="PROSITE" id="PS51194"/>
    </source>
</evidence>
<sequence>MSENAIAIDWSTVETRSRHRLQRKLRRAKTPEARAAATAKIQSSAGKVAARAAARPVIQLMPGLPVTERADDIRAAIADHQVVVVTGDTGSGKTTQLPKILLDMGYGAAGLIGHTQPRRLAARSVAQRIAEEVGQRTGELVGFQTRFDDAVSDATQVKLMTDGILLAETRRDRFLNRYEAIIVDEAHERSLNIDFLLGYLKRMLPKRPDLKLIITSATIDPERLSKFFDDAPIVAVEGRTYPVEIRYDPPDREDDLPEAIWQTAQQLWREAAGDILVFLPGERDIRDADQHLSRALAHSRFSGAEVLPLYSRLTRSAQDAIFKPSRGRRIVLATNVAETSLTVPGIRYVIDSGLARISRYSTAARVQRLPIEPVSQASCRQRAGRCGRVSEGVCVRLFEEDDFNNRPAFTDPEIRRTNLASVLLTMADLQLGEIEAFPFIDPPEGRYVRDGIRLLQMLEAMDERGQITRLGRQLARLPLDPRIGRALIAGQQAGIAPVVRILCAGLTIQDPRDRPADKRQAADEAQRDFADKQSDFVSLLKLWDAFQQAKRDESGNGVKRWCHRHFVNFMRMREWEDLARQLRQIERDMGWPAAAATGAQAEVDVAGLHRAVLSGFIDQIGVHDERGEYLGARNRHFRIFPGSGVAKASPRWIVAGEILETSRLYAHQVGKVEPEWIEHVGQHLLSREQYEPRWSVKSGRVEASERVRLFGLPLADGRKVDFGRIDPEVARELFIREALVPHALVRQGRTEPDFLAHNRVLVESIAEQEARFRRRDLMVDELTQFAFYDERLPRNVCDRASLLRWLKQQDDASLRFDEATLLRHAGLSLPEQDYPETLAVGQTRVTLHYRFEPGHPEDGITARVPLPLLNQVDPNQAEWLVPGLFEEAITERLKALPKAVRRQLVPVPDTARVLRETLDFGEGRFEDQLRKALHRRLGRPLPGDVWADYQASTHLRMRFEVLGDDGAILAAGRDLDALRDQLGAQAREAVQTVPDDGMARTGLTAWDVGDLPDVVELDHGGLQFSAVPTLVDRGQSIDLELVDDPDKAARWHRQGVIRLLRLALGQQARFLKRELDDLKLLSAAKLPEPPPAALAPAGLAERLERDPEPVLFADLMETLIHQRMDAVPRRESEFTALLDTVRKHAVADGQSIWAGARPALKRWVALRKRLSRNIPLPWMPAVNDIQDQLDHLVFAGCLRCLPEPRHLDRYLKAIEARLDKLQQEDIARDKTRAQPVQRYWRRYKELAAKAARRGEPTEGLVAFRWMVEEFRVQVFAQPLGTAIKVSEKRLDAALAAL</sequence>
<accession>A0A363UJ13</accession>
<dbReference type="InterPro" id="IPR011545">
    <property type="entry name" value="DEAD/DEAH_box_helicase_dom"/>
</dbReference>
<organism evidence="7 8">
    <name type="scientific">Abyssibacter profundi</name>
    <dbReference type="NCBI Taxonomy" id="2182787"/>
    <lineage>
        <taxon>Bacteria</taxon>
        <taxon>Pseudomonadati</taxon>
        <taxon>Pseudomonadota</taxon>
        <taxon>Gammaproteobacteria</taxon>
        <taxon>Chromatiales</taxon>
        <taxon>Oceanococcaceae</taxon>
        <taxon>Abyssibacter</taxon>
    </lineage>
</organism>
<dbReference type="InterPro" id="IPR001650">
    <property type="entry name" value="Helicase_C-like"/>
</dbReference>
<dbReference type="PROSITE" id="PS51192">
    <property type="entry name" value="HELICASE_ATP_BIND_1"/>
    <property type="match status" value="1"/>
</dbReference>
<dbReference type="EMBL" id="QEQK01000011">
    <property type="protein sequence ID" value="PWN55414.1"/>
    <property type="molecule type" value="Genomic_DNA"/>
</dbReference>
<dbReference type="SMART" id="SM00490">
    <property type="entry name" value="HELICc"/>
    <property type="match status" value="1"/>
</dbReference>